<accession>A0A086XXL5</accession>
<keyword evidence="1 3" id="KW-0808">Transferase</keyword>
<dbReference type="AlphaFoldDB" id="A0A086XXL5"/>
<keyword evidence="2" id="KW-0012">Acyltransferase</keyword>
<protein>
    <submittedName>
        <fullName evidence="3">Acetyltransferase</fullName>
    </submittedName>
</protein>
<dbReference type="PANTHER" id="PTHR43877">
    <property type="entry name" value="AMINOALKYLPHOSPHONATE N-ACETYLTRANSFERASE-RELATED-RELATED"/>
    <property type="match status" value="1"/>
</dbReference>
<dbReference type="InterPro" id="IPR050832">
    <property type="entry name" value="Bact_Acetyltransf"/>
</dbReference>
<dbReference type="CDD" id="cd04301">
    <property type="entry name" value="NAT_SF"/>
    <property type="match status" value="1"/>
</dbReference>
<evidence type="ECO:0000313" key="4">
    <source>
        <dbReference type="Proteomes" id="UP000028826"/>
    </source>
</evidence>
<dbReference type="SUPFAM" id="SSF55729">
    <property type="entry name" value="Acyl-CoA N-acyltransferases (Nat)"/>
    <property type="match status" value="1"/>
</dbReference>
<dbReference type="RefSeq" id="WP_035713761.1">
    <property type="nucleotide sequence ID" value="NZ_CAMIFG010000036.1"/>
</dbReference>
<evidence type="ECO:0000256" key="2">
    <source>
        <dbReference type="ARBA" id="ARBA00023315"/>
    </source>
</evidence>
<dbReference type="InterPro" id="IPR016181">
    <property type="entry name" value="Acyl_CoA_acyltransferase"/>
</dbReference>
<dbReference type="InterPro" id="IPR000182">
    <property type="entry name" value="GNAT_dom"/>
</dbReference>
<dbReference type="GO" id="GO:0016747">
    <property type="term" value="F:acyltransferase activity, transferring groups other than amino-acyl groups"/>
    <property type="evidence" value="ECO:0007669"/>
    <property type="project" value="InterPro"/>
</dbReference>
<dbReference type="OrthoDB" id="281808at2"/>
<dbReference type="eggNOG" id="COG0456">
    <property type="taxonomic scope" value="Bacteria"/>
</dbReference>
<dbReference type="PROSITE" id="PS51186">
    <property type="entry name" value="GNAT"/>
    <property type="match status" value="1"/>
</dbReference>
<dbReference type="PANTHER" id="PTHR43877:SF2">
    <property type="entry name" value="AMINOALKYLPHOSPHONATE N-ACETYLTRANSFERASE-RELATED"/>
    <property type="match status" value="1"/>
</dbReference>
<dbReference type="EMBL" id="JGYG01000014">
    <property type="protein sequence ID" value="KFI26765.1"/>
    <property type="molecule type" value="Genomic_DNA"/>
</dbReference>
<dbReference type="STRING" id="195105.CN97_02705"/>
<gene>
    <name evidence="3" type="ORF">CN97_02705</name>
</gene>
<dbReference type="Pfam" id="PF13508">
    <property type="entry name" value="Acetyltransf_7"/>
    <property type="match status" value="1"/>
</dbReference>
<reference evidence="3 4" key="1">
    <citation type="submission" date="2014-03" db="EMBL/GenBank/DDBJ databases">
        <title>Genome of Haematobacter massiliensis CCUG 47968.</title>
        <authorList>
            <person name="Wang D."/>
            <person name="Wang G."/>
        </authorList>
    </citation>
    <scope>NUCLEOTIDE SEQUENCE [LARGE SCALE GENOMIC DNA]</scope>
    <source>
        <strain evidence="3 4">CCUG 47968</strain>
    </source>
</reference>
<comment type="caution">
    <text evidence="3">The sequence shown here is derived from an EMBL/GenBank/DDBJ whole genome shotgun (WGS) entry which is preliminary data.</text>
</comment>
<dbReference type="Proteomes" id="UP000028826">
    <property type="component" value="Unassembled WGS sequence"/>
</dbReference>
<sequence>MPLVIRLAEAGDEPWIRACAERAYARYVPLIGRKPAPMTADFAGQIAARQVHVALAEAERLGFIVFYPQGDHMLLENVAVSPEAAGRGVGKALIAFCEAQAAGLSGVRLYTNAKMAENLTIYPRLGYVETGRRQEDGFDRVYFEKSLTA</sequence>
<name>A0A086XXL5_9RHOB</name>
<dbReference type="Gene3D" id="3.40.630.30">
    <property type="match status" value="1"/>
</dbReference>
<proteinExistence type="predicted"/>
<evidence type="ECO:0000256" key="1">
    <source>
        <dbReference type="ARBA" id="ARBA00022679"/>
    </source>
</evidence>
<keyword evidence="4" id="KW-1185">Reference proteome</keyword>
<evidence type="ECO:0000313" key="3">
    <source>
        <dbReference type="EMBL" id="KFI26765.1"/>
    </source>
</evidence>
<organism evidence="3 4">
    <name type="scientific">Haematobacter massiliensis</name>
    <dbReference type="NCBI Taxonomy" id="195105"/>
    <lineage>
        <taxon>Bacteria</taxon>
        <taxon>Pseudomonadati</taxon>
        <taxon>Pseudomonadota</taxon>
        <taxon>Alphaproteobacteria</taxon>
        <taxon>Rhodobacterales</taxon>
        <taxon>Paracoccaceae</taxon>
        <taxon>Haematobacter</taxon>
    </lineage>
</organism>